<sequence>MAYRPSRRTHQHSQGTELNIIPLMNVFVIIIPFLLLTAVFAKTSMIEIFLAQQDAVISASSKKQDQGYLTVKVLKKGFVLGGIGKGIVIRRKKGKLDYKRLSSMLVKLKDRHPRVQEVAILLNPSLSYESVVKVMDVTREADVVRKGQTTKRVLFPLVSLGENK</sequence>
<evidence type="ECO:0000256" key="2">
    <source>
        <dbReference type="ARBA" id="ARBA00022475"/>
    </source>
</evidence>
<reference evidence="7" key="1">
    <citation type="submission" date="2018-06" db="EMBL/GenBank/DDBJ databases">
        <authorList>
            <person name="Zhirakovskaya E."/>
        </authorList>
    </citation>
    <scope>NUCLEOTIDE SEQUENCE</scope>
</reference>
<dbReference type="GO" id="GO:0022857">
    <property type="term" value="F:transmembrane transporter activity"/>
    <property type="evidence" value="ECO:0007669"/>
    <property type="project" value="InterPro"/>
</dbReference>
<keyword evidence="4 6" id="KW-1133">Transmembrane helix</keyword>
<evidence type="ECO:0000256" key="6">
    <source>
        <dbReference type="SAM" id="Phobius"/>
    </source>
</evidence>
<gene>
    <name evidence="7" type="ORF">MNBD_DELTA01-2127</name>
</gene>
<feature type="transmembrane region" description="Helical" evidence="6">
    <location>
        <begin position="20"/>
        <end position="41"/>
    </location>
</feature>
<keyword evidence="2" id="KW-1003">Cell membrane</keyword>
<dbReference type="GO" id="GO:0005886">
    <property type="term" value="C:plasma membrane"/>
    <property type="evidence" value="ECO:0007669"/>
    <property type="project" value="UniProtKB-SubCell"/>
</dbReference>
<evidence type="ECO:0000256" key="3">
    <source>
        <dbReference type="ARBA" id="ARBA00022692"/>
    </source>
</evidence>
<evidence type="ECO:0000256" key="4">
    <source>
        <dbReference type="ARBA" id="ARBA00022989"/>
    </source>
</evidence>
<dbReference type="EMBL" id="UOEA01000043">
    <property type="protein sequence ID" value="VAV83616.1"/>
    <property type="molecule type" value="Genomic_DNA"/>
</dbReference>
<organism evidence="7">
    <name type="scientific">hydrothermal vent metagenome</name>
    <dbReference type="NCBI Taxonomy" id="652676"/>
    <lineage>
        <taxon>unclassified sequences</taxon>
        <taxon>metagenomes</taxon>
        <taxon>ecological metagenomes</taxon>
    </lineage>
</organism>
<keyword evidence="3 6" id="KW-0812">Transmembrane</keyword>
<dbReference type="AlphaFoldDB" id="A0A3B0R3E2"/>
<dbReference type="Pfam" id="PF02472">
    <property type="entry name" value="ExbD"/>
    <property type="match status" value="1"/>
</dbReference>
<dbReference type="InterPro" id="IPR003400">
    <property type="entry name" value="ExbD"/>
</dbReference>
<keyword evidence="5 6" id="KW-0472">Membrane</keyword>
<name>A0A3B0R3E2_9ZZZZ</name>
<protein>
    <recommendedName>
        <fullName evidence="8">Biopolymer transport protein ExbD/TolR</fullName>
    </recommendedName>
</protein>
<evidence type="ECO:0000313" key="7">
    <source>
        <dbReference type="EMBL" id="VAV83616.1"/>
    </source>
</evidence>
<evidence type="ECO:0000256" key="1">
    <source>
        <dbReference type="ARBA" id="ARBA00004162"/>
    </source>
</evidence>
<dbReference type="PANTHER" id="PTHR30558">
    <property type="entry name" value="EXBD MEMBRANE COMPONENT OF PMF-DRIVEN MACROMOLECULE IMPORT SYSTEM"/>
    <property type="match status" value="1"/>
</dbReference>
<comment type="subcellular location">
    <subcellularLocation>
        <location evidence="1">Cell membrane</location>
        <topology evidence="1">Single-pass membrane protein</topology>
    </subcellularLocation>
</comment>
<accession>A0A3B0R3E2</accession>
<evidence type="ECO:0008006" key="8">
    <source>
        <dbReference type="Google" id="ProtNLM"/>
    </source>
</evidence>
<evidence type="ECO:0000256" key="5">
    <source>
        <dbReference type="ARBA" id="ARBA00023136"/>
    </source>
</evidence>
<proteinExistence type="predicted"/>